<accession>A0A916S1P5</accession>
<evidence type="ECO:0000256" key="1">
    <source>
        <dbReference type="ARBA" id="ARBA00005417"/>
    </source>
</evidence>
<dbReference type="GO" id="GO:0016887">
    <property type="term" value="F:ATP hydrolysis activity"/>
    <property type="evidence" value="ECO:0007669"/>
    <property type="project" value="InterPro"/>
</dbReference>
<reference evidence="6" key="2">
    <citation type="submission" date="2020-09" db="EMBL/GenBank/DDBJ databases">
        <authorList>
            <person name="Sun Q."/>
            <person name="Zhou Y."/>
        </authorList>
    </citation>
    <scope>NUCLEOTIDE SEQUENCE</scope>
    <source>
        <strain evidence="6">CGMCC 1.15320</strain>
    </source>
</reference>
<evidence type="ECO:0000259" key="5">
    <source>
        <dbReference type="PROSITE" id="PS50893"/>
    </source>
</evidence>
<dbReference type="PANTHER" id="PTHR43776:SF7">
    <property type="entry name" value="D,D-DIPEPTIDE TRANSPORT ATP-BINDING PROTEIN DDPF-RELATED"/>
    <property type="match status" value="1"/>
</dbReference>
<dbReference type="InterPro" id="IPR050319">
    <property type="entry name" value="ABC_transp_ATP-bind"/>
</dbReference>
<dbReference type="Pfam" id="PF00005">
    <property type="entry name" value="ABC_tran"/>
    <property type="match status" value="1"/>
</dbReference>
<proteinExistence type="inferred from homology"/>
<keyword evidence="4" id="KW-0067">ATP-binding</keyword>
<keyword evidence="3" id="KW-0547">Nucleotide-binding</keyword>
<dbReference type="SUPFAM" id="SSF52540">
    <property type="entry name" value="P-loop containing nucleoside triphosphate hydrolases"/>
    <property type="match status" value="1"/>
</dbReference>
<dbReference type="Gene3D" id="3.40.50.300">
    <property type="entry name" value="P-loop containing nucleotide triphosphate hydrolases"/>
    <property type="match status" value="1"/>
</dbReference>
<dbReference type="CDD" id="cd03257">
    <property type="entry name" value="ABC_NikE_OppD_transporters"/>
    <property type="match status" value="1"/>
</dbReference>
<keyword evidence="2" id="KW-0813">Transport</keyword>
<dbReference type="SMART" id="SM00382">
    <property type="entry name" value="AAA"/>
    <property type="match status" value="1"/>
</dbReference>
<protein>
    <recommendedName>
        <fullName evidence="5">ABC transporter domain-containing protein</fullName>
    </recommendedName>
</protein>
<evidence type="ECO:0000256" key="4">
    <source>
        <dbReference type="ARBA" id="ARBA00022840"/>
    </source>
</evidence>
<dbReference type="GO" id="GO:0055085">
    <property type="term" value="P:transmembrane transport"/>
    <property type="evidence" value="ECO:0007669"/>
    <property type="project" value="UniProtKB-ARBA"/>
</dbReference>
<gene>
    <name evidence="6" type="ORF">GCM10011385_36850</name>
</gene>
<reference evidence="6" key="1">
    <citation type="journal article" date="2014" name="Int. J. Syst. Evol. Microbiol.">
        <title>Complete genome sequence of Corynebacterium casei LMG S-19264T (=DSM 44701T), isolated from a smear-ripened cheese.</title>
        <authorList>
            <consortium name="US DOE Joint Genome Institute (JGI-PGF)"/>
            <person name="Walter F."/>
            <person name="Albersmeier A."/>
            <person name="Kalinowski J."/>
            <person name="Ruckert C."/>
        </authorList>
    </citation>
    <scope>NUCLEOTIDE SEQUENCE</scope>
    <source>
        <strain evidence="6">CGMCC 1.15320</strain>
    </source>
</reference>
<dbReference type="AlphaFoldDB" id="A0A916S1P5"/>
<keyword evidence="7" id="KW-1185">Reference proteome</keyword>
<evidence type="ECO:0000256" key="3">
    <source>
        <dbReference type="ARBA" id="ARBA00022741"/>
    </source>
</evidence>
<dbReference type="InterPro" id="IPR003593">
    <property type="entry name" value="AAA+_ATPase"/>
</dbReference>
<dbReference type="Proteomes" id="UP000636264">
    <property type="component" value="Unassembled WGS sequence"/>
</dbReference>
<dbReference type="PROSITE" id="PS50893">
    <property type="entry name" value="ABC_TRANSPORTER_2"/>
    <property type="match status" value="1"/>
</dbReference>
<name>A0A916S1P5_9HYPH</name>
<sequence>MLSVEGLSKHYKDHQVLTDVSFGVGKSEIVGLVGQSGSGKSTIAKCLLGLERPGGGRMLWHGHSLGERAVRRRARHDMQAVFQDPRSSLNPRWTIRQLLSEPLDNWFPREGAAERRKRLVRLLDRVALTAELLDRHPYELSTGQCQRVCIARALAPEPELLVLDEPLSALDVSVQARLIELLLDLHRTSGISYLLITHDFAVVSDICQRIVVLDQGRVVEEGVVETVLTSPSHAYTLALLRDVLPMPFGV</sequence>
<feature type="domain" description="ABC transporter" evidence="5">
    <location>
        <begin position="2"/>
        <end position="240"/>
    </location>
</feature>
<comment type="similarity">
    <text evidence="1">Belongs to the ABC transporter superfamily.</text>
</comment>
<evidence type="ECO:0000256" key="2">
    <source>
        <dbReference type="ARBA" id="ARBA00022448"/>
    </source>
</evidence>
<dbReference type="InterPro" id="IPR003439">
    <property type="entry name" value="ABC_transporter-like_ATP-bd"/>
</dbReference>
<comment type="caution">
    <text evidence="6">The sequence shown here is derived from an EMBL/GenBank/DDBJ whole genome shotgun (WGS) entry which is preliminary data.</text>
</comment>
<evidence type="ECO:0000313" key="6">
    <source>
        <dbReference type="EMBL" id="GGA79277.1"/>
    </source>
</evidence>
<organism evidence="6 7">
    <name type="scientific">Nitratireductor aestuarii</name>
    <dbReference type="NCBI Taxonomy" id="1735103"/>
    <lineage>
        <taxon>Bacteria</taxon>
        <taxon>Pseudomonadati</taxon>
        <taxon>Pseudomonadota</taxon>
        <taxon>Alphaproteobacteria</taxon>
        <taxon>Hyphomicrobiales</taxon>
        <taxon>Phyllobacteriaceae</taxon>
        <taxon>Nitratireductor</taxon>
    </lineage>
</organism>
<dbReference type="InterPro" id="IPR027417">
    <property type="entry name" value="P-loop_NTPase"/>
</dbReference>
<dbReference type="RefSeq" id="WP_188722581.1">
    <property type="nucleotide sequence ID" value="NZ_BMIF01000015.1"/>
</dbReference>
<dbReference type="GO" id="GO:0005524">
    <property type="term" value="F:ATP binding"/>
    <property type="evidence" value="ECO:0007669"/>
    <property type="project" value="UniProtKB-KW"/>
</dbReference>
<evidence type="ECO:0000313" key="7">
    <source>
        <dbReference type="Proteomes" id="UP000636264"/>
    </source>
</evidence>
<dbReference type="PANTHER" id="PTHR43776">
    <property type="entry name" value="TRANSPORT ATP-BINDING PROTEIN"/>
    <property type="match status" value="1"/>
</dbReference>
<dbReference type="EMBL" id="BMIF01000015">
    <property type="protein sequence ID" value="GGA79277.1"/>
    <property type="molecule type" value="Genomic_DNA"/>
</dbReference>